<evidence type="ECO:0000313" key="3">
    <source>
        <dbReference type="Proteomes" id="UP000012046"/>
    </source>
</evidence>
<sequence>MANWLAVLCPALWFTLQLLLLLAALICAVLIVFPSSSEDPEKRFEQRLEYVIFTIGMTVLWLLVTFAPR</sequence>
<accession>H3ZHD8</accession>
<gene>
    <name evidence="2" type="ORF">AJE_13980</name>
</gene>
<evidence type="ECO:0000313" key="2">
    <source>
        <dbReference type="EMBL" id="EHR39794.1"/>
    </source>
</evidence>
<organism evidence="2 3">
    <name type="scientific">Alishewanella jeotgali KCTC 22429</name>
    <dbReference type="NCBI Taxonomy" id="1129374"/>
    <lineage>
        <taxon>Bacteria</taxon>
        <taxon>Pseudomonadati</taxon>
        <taxon>Pseudomonadota</taxon>
        <taxon>Gammaproteobacteria</taxon>
        <taxon>Alteromonadales</taxon>
        <taxon>Alteromonadaceae</taxon>
        <taxon>Alishewanella</taxon>
    </lineage>
</organism>
<keyword evidence="1" id="KW-0812">Transmembrane</keyword>
<reference evidence="2 3" key="1">
    <citation type="journal article" date="2012" name="J. Bacteriol.">
        <title>Genome Sequence of Extracellular-Protease-Producing Alishewanella jeotgali Isolated from Traditional Korean Fermented Seafood.</title>
        <authorList>
            <person name="Jung J."/>
            <person name="Chun J."/>
            <person name="Park W."/>
        </authorList>
    </citation>
    <scope>NUCLEOTIDE SEQUENCE [LARGE SCALE GENOMIC DNA]</scope>
    <source>
        <strain evidence="2 3">KCTC 22429</strain>
    </source>
</reference>
<comment type="caution">
    <text evidence="2">The sequence shown here is derived from an EMBL/GenBank/DDBJ whole genome shotgun (WGS) entry which is preliminary data.</text>
</comment>
<keyword evidence="1" id="KW-0472">Membrane</keyword>
<keyword evidence="3" id="KW-1185">Reference proteome</keyword>
<name>H3ZHD8_9ALTE</name>
<evidence type="ECO:0000256" key="1">
    <source>
        <dbReference type="SAM" id="Phobius"/>
    </source>
</evidence>
<feature type="transmembrane region" description="Helical" evidence="1">
    <location>
        <begin position="12"/>
        <end position="36"/>
    </location>
</feature>
<dbReference type="Proteomes" id="UP000012046">
    <property type="component" value="Unassembled WGS sequence"/>
</dbReference>
<protein>
    <submittedName>
        <fullName evidence="2">Uncharacterized protein</fullName>
    </submittedName>
</protein>
<keyword evidence="1" id="KW-1133">Transmembrane helix</keyword>
<dbReference type="AlphaFoldDB" id="H3ZHD8"/>
<dbReference type="EMBL" id="AHTH01000048">
    <property type="protein sequence ID" value="EHR39794.1"/>
    <property type="molecule type" value="Genomic_DNA"/>
</dbReference>
<dbReference type="STRING" id="1129374.AJE_13980"/>
<dbReference type="RefSeq" id="WP_008607391.1">
    <property type="nucleotide sequence ID" value="NZ_AHTH01000048.1"/>
</dbReference>
<proteinExistence type="predicted"/>
<feature type="transmembrane region" description="Helical" evidence="1">
    <location>
        <begin position="48"/>
        <end position="67"/>
    </location>
</feature>
<dbReference type="PATRIC" id="fig|1129374.4.peg.2764"/>